<evidence type="ECO:0000313" key="1">
    <source>
        <dbReference type="EMBL" id="KCZ57395.1"/>
    </source>
</evidence>
<dbReference type="STRING" id="1280946.HY29_01310"/>
<protein>
    <recommendedName>
        <fullName evidence="3">Acyl dehydratase</fullName>
    </recommendedName>
</protein>
<sequence length="171" mass="19154">MGPLARLTSGDNYFEHFEVGQTIRHSRGKTITNLENVNITNMVMNTAHGHFNEDFMARYGKSTRKSAPGKRDSDVISYGGVNFSIVLGLSSQDTIENALAETGLDKISLKHPVFHGDTIYAYSRVLEKRASDRADAGIIVFQHWGVNQNDQIVAELQRTALIKRHSHWGNR</sequence>
<gene>
    <name evidence="1" type="ORF">HY29_01310</name>
</gene>
<dbReference type="Pfam" id="PF19315">
    <property type="entry name" value="MC_hydratase"/>
    <property type="match status" value="1"/>
</dbReference>
<keyword evidence="2" id="KW-1185">Reference proteome</keyword>
<dbReference type="PATRIC" id="fig|1280946.3.peg.251"/>
<dbReference type="PANTHER" id="PTHR43664:SF1">
    <property type="entry name" value="BETA-METHYLMALYL-COA DEHYDRATASE"/>
    <property type="match status" value="1"/>
</dbReference>
<dbReference type="OrthoDB" id="9796589at2"/>
<evidence type="ECO:0000313" key="2">
    <source>
        <dbReference type="Proteomes" id="UP000027037"/>
    </source>
</evidence>
<dbReference type="GO" id="GO:0016829">
    <property type="term" value="F:lyase activity"/>
    <property type="evidence" value="ECO:0007669"/>
    <property type="project" value="InterPro"/>
</dbReference>
<dbReference type="AlphaFoldDB" id="A0A062UMP7"/>
<dbReference type="InterPro" id="IPR048274">
    <property type="entry name" value="MC_hydratase"/>
</dbReference>
<dbReference type="PANTHER" id="PTHR43664">
    <property type="entry name" value="MONOAMINE OXIDASE-RELATED"/>
    <property type="match status" value="1"/>
</dbReference>
<dbReference type="Proteomes" id="UP000027037">
    <property type="component" value="Unassembled WGS sequence"/>
</dbReference>
<dbReference type="CDD" id="cd03451">
    <property type="entry name" value="FkbR2"/>
    <property type="match status" value="1"/>
</dbReference>
<accession>A0A062UMP7</accession>
<reference evidence="1 2" key="1">
    <citation type="journal article" date="2014" name="Antonie Van Leeuwenhoek">
        <title>Hyphomonas beringensis sp. nov. and Hyphomonas chukchiensis sp. nov., isolated from surface seawater of the Bering Sea and Chukchi Sea.</title>
        <authorList>
            <person name="Li C."/>
            <person name="Lai Q."/>
            <person name="Li G."/>
            <person name="Dong C."/>
            <person name="Wang J."/>
            <person name="Liao Y."/>
            <person name="Shao Z."/>
        </authorList>
    </citation>
    <scope>NUCLEOTIDE SEQUENCE [LARGE SCALE GENOMIC DNA]</scope>
    <source>
        <strain evidence="1 2">25B14_1</strain>
    </source>
</reference>
<dbReference type="InterPro" id="IPR052342">
    <property type="entry name" value="MCH/BMMD"/>
</dbReference>
<organism evidence="1 2">
    <name type="scientific">Hyphomonas beringensis</name>
    <dbReference type="NCBI Taxonomy" id="1280946"/>
    <lineage>
        <taxon>Bacteria</taxon>
        <taxon>Pseudomonadati</taxon>
        <taxon>Pseudomonadota</taxon>
        <taxon>Alphaproteobacteria</taxon>
        <taxon>Hyphomonadales</taxon>
        <taxon>Hyphomonadaceae</taxon>
        <taxon>Hyphomonas</taxon>
    </lineage>
</organism>
<dbReference type="Gene3D" id="3.10.129.10">
    <property type="entry name" value="Hotdog Thioesterase"/>
    <property type="match status" value="1"/>
</dbReference>
<dbReference type="RefSeq" id="WP_034790232.1">
    <property type="nucleotide sequence ID" value="NZ_AWFF01000001.1"/>
</dbReference>
<evidence type="ECO:0008006" key="3">
    <source>
        <dbReference type="Google" id="ProtNLM"/>
    </source>
</evidence>
<comment type="caution">
    <text evidence="1">The sequence shown here is derived from an EMBL/GenBank/DDBJ whole genome shotgun (WGS) entry which is preliminary data.</text>
</comment>
<dbReference type="InterPro" id="IPR029069">
    <property type="entry name" value="HotDog_dom_sf"/>
</dbReference>
<name>A0A062UMP7_9PROT</name>
<dbReference type="eggNOG" id="COG2030">
    <property type="taxonomic scope" value="Bacteria"/>
</dbReference>
<dbReference type="SUPFAM" id="SSF54637">
    <property type="entry name" value="Thioesterase/thiol ester dehydrase-isomerase"/>
    <property type="match status" value="1"/>
</dbReference>
<dbReference type="EMBL" id="AWFF01000001">
    <property type="protein sequence ID" value="KCZ57395.1"/>
    <property type="molecule type" value="Genomic_DNA"/>
</dbReference>
<proteinExistence type="predicted"/>